<dbReference type="OrthoDB" id="4979689at2"/>
<dbReference type="RefSeq" id="WP_136425356.1">
    <property type="nucleotide sequence ID" value="NZ_SSSN01000014.1"/>
</dbReference>
<feature type="chain" id="PRO_5020365826" evidence="2">
    <location>
        <begin position="29"/>
        <end position="260"/>
    </location>
</feature>
<gene>
    <name evidence="3" type="ORF">E6C70_15230</name>
</gene>
<organism evidence="3 4">
    <name type="scientific">Orlajensenia flava</name>
    <dbReference type="NCBI Taxonomy" id="2565934"/>
    <lineage>
        <taxon>Bacteria</taxon>
        <taxon>Bacillati</taxon>
        <taxon>Actinomycetota</taxon>
        <taxon>Actinomycetes</taxon>
        <taxon>Micrococcales</taxon>
        <taxon>Microbacteriaceae</taxon>
        <taxon>Orlajensenia</taxon>
    </lineage>
</organism>
<reference evidence="3 4" key="1">
    <citation type="submission" date="2019-04" db="EMBL/GenBank/DDBJ databases">
        <authorList>
            <person name="Jiang L."/>
        </authorList>
    </citation>
    <scope>NUCLEOTIDE SEQUENCE [LARGE SCALE GENOMIC DNA]</scope>
    <source>
        <strain evidence="3 4">YIM 131861</strain>
    </source>
</reference>
<evidence type="ECO:0000313" key="3">
    <source>
        <dbReference type="EMBL" id="THG30390.1"/>
    </source>
</evidence>
<feature type="compositionally biased region" description="Basic and acidic residues" evidence="1">
    <location>
        <begin position="219"/>
        <end position="237"/>
    </location>
</feature>
<feature type="region of interest" description="Disordered" evidence="1">
    <location>
        <begin position="204"/>
        <end position="260"/>
    </location>
</feature>
<sequence>MNRSIRNAIVAGGLGIALAAGASAAAFADTQTPTPAPSATTKAPRTLADLQKAGATATSKRIASLDQATDAVKKDTTLSDDHRSTILGTFSKDRDAMTKLATTIAADTDAAAAEKDVRSIYSDYRVYTVALRQARDAAAADRITSKTLPALDTAHDRLSKLANSRKAGSDVTDKLAEMAKLADSAKSAVSHVASDALAVTPASYDGDHTALDASQKSIESARDDIKKAAADGRDAAKALHASSKGSSTKKSSSTSTPAAS</sequence>
<comment type="caution">
    <text evidence="3">The sequence shown here is derived from an EMBL/GenBank/DDBJ whole genome shotgun (WGS) entry which is preliminary data.</text>
</comment>
<evidence type="ECO:0000256" key="2">
    <source>
        <dbReference type="SAM" id="SignalP"/>
    </source>
</evidence>
<dbReference type="EMBL" id="SSSN01000014">
    <property type="protein sequence ID" value="THG30390.1"/>
    <property type="molecule type" value="Genomic_DNA"/>
</dbReference>
<feature type="compositionally biased region" description="Low complexity" evidence="1">
    <location>
        <begin position="241"/>
        <end position="260"/>
    </location>
</feature>
<dbReference type="Proteomes" id="UP000307380">
    <property type="component" value="Unassembled WGS sequence"/>
</dbReference>
<keyword evidence="4" id="KW-1185">Reference proteome</keyword>
<proteinExistence type="predicted"/>
<keyword evidence="2" id="KW-0732">Signal</keyword>
<protein>
    <submittedName>
        <fullName evidence="3">Uncharacterized protein</fullName>
    </submittedName>
</protein>
<evidence type="ECO:0000256" key="1">
    <source>
        <dbReference type="SAM" id="MobiDB-lite"/>
    </source>
</evidence>
<feature type="signal peptide" evidence="2">
    <location>
        <begin position="1"/>
        <end position="28"/>
    </location>
</feature>
<name>A0A4S4FJ34_9MICO</name>
<evidence type="ECO:0000313" key="4">
    <source>
        <dbReference type="Proteomes" id="UP000307380"/>
    </source>
</evidence>
<dbReference type="AlphaFoldDB" id="A0A4S4FJ34"/>
<accession>A0A4S4FJ34</accession>